<keyword evidence="1" id="KW-0472">Membrane</keyword>
<feature type="transmembrane region" description="Helical" evidence="1">
    <location>
        <begin position="41"/>
        <end position="59"/>
    </location>
</feature>
<reference evidence="2 3" key="1">
    <citation type="submission" date="2017-06" db="EMBL/GenBank/DDBJ databases">
        <title>Herbaspirillum phytohormonus sp. nov., isolated from the root nodule of Robinia pseudoacacia in lead-zinc mine.</title>
        <authorList>
            <person name="Fan M."/>
            <person name="Lin Y."/>
        </authorList>
    </citation>
    <scope>NUCLEOTIDE SEQUENCE [LARGE SCALE GENOMIC DNA]</scope>
    <source>
        <strain evidence="2 3">HZ10</strain>
    </source>
</reference>
<keyword evidence="1" id="KW-0812">Transmembrane</keyword>
<proteinExistence type="predicted"/>
<keyword evidence="1" id="KW-1133">Transmembrane helix</keyword>
<organism evidence="2 3">
    <name type="scientific">Herbaspirillum robiniae</name>
    <dbReference type="NCBI Taxonomy" id="2014887"/>
    <lineage>
        <taxon>Bacteria</taxon>
        <taxon>Pseudomonadati</taxon>
        <taxon>Pseudomonadota</taxon>
        <taxon>Betaproteobacteria</taxon>
        <taxon>Burkholderiales</taxon>
        <taxon>Oxalobacteraceae</taxon>
        <taxon>Herbaspirillum</taxon>
    </lineage>
</organism>
<comment type="caution">
    <text evidence="2">The sequence shown here is derived from an EMBL/GenBank/DDBJ whole genome shotgun (WGS) entry which is preliminary data.</text>
</comment>
<sequence length="111" mass="12138">MPPLQTVLSLNFLLPLMGIVLLLACVVFCIHRVMRRSPPRWYWLVLLLLLCGGTLTSLVSAEFAEGPEMPAIFQVGLRLTVLGMIAAVASAILLATKRILARRESAGKIPQ</sequence>
<dbReference type="RefSeq" id="WP_088749813.1">
    <property type="nucleotide sequence ID" value="NZ_NJGU01000001.1"/>
</dbReference>
<accession>A0A246WUQ9</accession>
<evidence type="ECO:0000313" key="3">
    <source>
        <dbReference type="Proteomes" id="UP000197596"/>
    </source>
</evidence>
<feature type="transmembrane region" description="Helical" evidence="1">
    <location>
        <begin position="12"/>
        <end position="34"/>
    </location>
</feature>
<dbReference type="EMBL" id="NJGU01000001">
    <property type="protein sequence ID" value="OWY30728.1"/>
    <property type="molecule type" value="Genomic_DNA"/>
</dbReference>
<dbReference type="Proteomes" id="UP000197596">
    <property type="component" value="Unassembled WGS sequence"/>
</dbReference>
<evidence type="ECO:0000313" key="2">
    <source>
        <dbReference type="EMBL" id="OWY30728.1"/>
    </source>
</evidence>
<protein>
    <submittedName>
        <fullName evidence="2">Uncharacterized protein</fullName>
    </submittedName>
</protein>
<feature type="transmembrane region" description="Helical" evidence="1">
    <location>
        <begin position="71"/>
        <end position="95"/>
    </location>
</feature>
<evidence type="ECO:0000256" key="1">
    <source>
        <dbReference type="SAM" id="Phobius"/>
    </source>
</evidence>
<name>A0A246WUQ9_9BURK</name>
<dbReference type="AlphaFoldDB" id="A0A246WUQ9"/>
<gene>
    <name evidence="2" type="ORF">CEJ42_01220</name>
</gene>